<keyword evidence="7" id="KW-0732">Signal</keyword>
<evidence type="ECO:0000256" key="3">
    <source>
        <dbReference type="ARBA" id="ARBA00004586"/>
    </source>
</evidence>
<keyword evidence="10 14" id="KW-0472">Membrane</keyword>
<evidence type="ECO:0000256" key="9">
    <source>
        <dbReference type="ARBA" id="ARBA00022989"/>
    </source>
</evidence>
<feature type="region of interest" description="Disordered" evidence="13">
    <location>
        <begin position="494"/>
        <end position="523"/>
    </location>
</feature>
<evidence type="ECO:0000256" key="6">
    <source>
        <dbReference type="ARBA" id="ARBA00022692"/>
    </source>
</evidence>
<evidence type="ECO:0000256" key="10">
    <source>
        <dbReference type="ARBA" id="ARBA00023136"/>
    </source>
</evidence>
<dbReference type="OrthoDB" id="5311848at2759"/>
<comment type="function">
    <text evidence="1">Required for nuclear membrane fusion during karyogamy.</text>
</comment>
<dbReference type="InterPro" id="IPR007292">
    <property type="entry name" value="Nuclear_fusion_Kar5"/>
</dbReference>
<evidence type="ECO:0000256" key="13">
    <source>
        <dbReference type="SAM" id="MobiDB-lite"/>
    </source>
</evidence>
<keyword evidence="5" id="KW-0415">Karyogamy</keyword>
<keyword evidence="8" id="KW-0256">Endoplasmic reticulum</keyword>
<keyword evidence="9 14" id="KW-1133">Transmembrane helix</keyword>
<dbReference type="PANTHER" id="PTHR28012:SF1">
    <property type="entry name" value="NUCLEAR FUSION PROTEIN KAR5"/>
    <property type="match status" value="1"/>
</dbReference>
<dbReference type="GO" id="GO:0048288">
    <property type="term" value="P:nuclear membrane fusion involved in karyogamy"/>
    <property type="evidence" value="ECO:0007669"/>
    <property type="project" value="InterPro"/>
</dbReference>
<dbReference type="GO" id="GO:0005789">
    <property type="term" value="C:endoplasmic reticulum membrane"/>
    <property type="evidence" value="ECO:0007669"/>
    <property type="project" value="UniProtKB-SubCell"/>
</dbReference>
<name>A0A6A6EUH7_9PEZI</name>
<evidence type="ECO:0000313" key="16">
    <source>
        <dbReference type="Proteomes" id="UP000800200"/>
    </source>
</evidence>
<evidence type="ECO:0000256" key="7">
    <source>
        <dbReference type="ARBA" id="ARBA00022729"/>
    </source>
</evidence>
<keyword evidence="6 14" id="KW-0812">Transmembrane</keyword>
<reference evidence="15" key="1">
    <citation type="journal article" date="2020" name="Stud. Mycol.">
        <title>101 Dothideomycetes genomes: a test case for predicting lifestyles and emergence of pathogens.</title>
        <authorList>
            <person name="Haridas S."/>
            <person name="Albert R."/>
            <person name="Binder M."/>
            <person name="Bloem J."/>
            <person name="Labutti K."/>
            <person name="Salamov A."/>
            <person name="Andreopoulos B."/>
            <person name="Baker S."/>
            <person name="Barry K."/>
            <person name="Bills G."/>
            <person name="Bluhm B."/>
            <person name="Cannon C."/>
            <person name="Castanera R."/>
            <person name="Culley D."/>
            <person name="Daum C."/>
            <person name="Ezra D."/>
            <person name="Gonzalez J."/>
            <person name="Henrissat B."/>
            <person name="Kuo A."/>
            <person name="Liang C."/>
            <person name="Lipzen A."/>
            <person name="Lutzoni F."/>
            <person name="Magnuson J."/>
            <person name="Mondo S."/>
            <person name="Nolan M."/>
            <person name="Ohm R."/>
            <person name="Pangilinan J."/>
            <person name="Park H.-J."/>
            <person name="Ramirez L."/>
            <person name="Alfaro M."/>
            <person name="Sun H."/>
            <person name="Tritt A."/>
            <person name="Yoshinaga Y."/>
            <person name="Zwiers L.-H."/>
            <person name="Turgeon B."/>
            <person name="Goodwin S."/>
            <person name="Spatafora J."/>
            <person name="Crous P."/>
            <person name="Grigoriev I."/>
        </authorList>
    </citation>
    <scope>NUCLEOTIDE SEQUENCE</scope>
    <source>
        <strain evidence="15">CBS 207.26</strain>
    </source>
</reference>
<evidence type="ECO:0000256" key="14">
    <source>
        <dbReference type="SAM" id="Phobius"/>
    </source>
</evidence>
<keyword evidence="11" id="KW-0325">Glycoprotein</keyword>
<evidence type="ECO:0008006" key="17">
    <source>
        <dbReference type="Google" id="ProtNLM"/>
    </source>
</evidence>
<accession>A0A6A6EUH7</accession>
<dbReference type="Proteomes" id="UP000800200">
    <property type="component" value="Unassembled WGS sequence"/>
</dbReference>
<evidence type="ECO:0000313" key="15">
    <source>
        <dbReference type="EMBL" id="KAF2193536.1"/>
    </source>
</evidence>
<evidence type="ECO:0000256" key="12">
    <source>
        <dbReference type="ARBA" id="ARBA00023242"/>
    </source>
</evidence>
<feature type="transmembrane region" description="Helical" evidence="14">
    <location>
        <begin position="376"/>
        <end position="399"/>
    </location>
</feature>
<evidence type="ECO:0000256" key="8">
    <source>
        <dbReference type="ARBA" id="ARBA00022824"/>
    </source>
</evidence>
<evidence type="ECO:0000256" key="4">
    <source>
        <dbReference type="ARBA" id="ARBA00010473"/>
    </source>
</evidence>
<dbReference type="GO" id="GO:0031965">
    <property type="term" value="C:nuclear membrane"/>
    <property type="evidence" value="ECO:0007669"/>
    <property type="project" value="UniProtKB-SubCell"/>
</dbReference>
<sequence length="523" mass="58651">MLQNTPVHQQELFSHALRIIHSMESSPTCNRLAALTLINSCQSLEQVPSDTKVKADSEMILDEVKSEYAARLAVCELSGAKAGVPKDCQILVPSSRACVKGELCYLDATHAQFERCLKALESKPQWWTSYSNARQNAVVMCQASRDAIEREEKLSFYKSLAEVTTDMTSALANSIKEAQRRLGEQMEFIEKIRKSQLQAMEEIRTSREATLSTLDHVVTDLRSAFQSLKNMVSQAWMSADGQVQGLNESLNKTKASMDETREEMLYLFKEFALASQQHTATQNHQLQLNHETALAVQQALDMVRNGHLHTLSEAIAALRGEVQGSSRLMEEMYERQTHLDQRLASLNGTFESLETTAGNLQTTIDATTSTIQMLTFFSGMGGLVIWGGSVLFLTGLWFASRRVAGYFMTFTGLSCILYAVSIQGWLQIAVTHTGDLRLMSLRPFIAPIINQTSGVYIFIEFIACCIISALIYSWIDATYLYKYEDDKGEKGILPRIETPESPATPPPQNRHRFNPFTAFRSFR</sequence>
<dbReference type="AlphaFoldDB" id="A0A6A6EUH7"/>
<evidence type="ECO:0000256" key="5">
    <source>
        <dbReference type="ARBA" id="ARBA00022459"/>
    </source>
</evidence>
<dbReference type="GO" id="GO:0000742">
    <property type="term" value="P:karyogamy involved in conjugation with cellular fusion"/>
    <property type="evidence" value="ECO:0007669"/>
    <property type="project" value="InterPro"/>
</dbReference>
<comment type="subcellular location">
    <subcellularLocation>
        <location evidence="3">Endoplasmic reticulum membrane</location>
    </subcellularLocation>
    <subcellularLocation>
        <location evidence="2">Nucleus membrane</location>
    </subcellularLocation>
</comment>
<gene>
    <name evidence="15" type="ORF">K469DRAFT_789247</name>
</gene>
<keyword evidence="16" id="KW-1185">Reference proteome</keyword>
<evidence type="ECO:0000256" key="1">
    <source>
        <dbReference type="ARBA" id="ARBA00003389"/>
    </source>
</evidence>
<dbReference type="PANTHER" id="PTHR28012">
    <property type="entry name" value="NUCLEAR FUSION PROTEIN KAR5"/>
    <property type="match status" value="1"/>
</dbReference>
<dbReference type="EMBL" id="ML994613">
    <property type="protein sequence ID" value="KAF2193536.1"/>
    <property type="molecule type" value="Genomic_DNA"/>
</dbReference>
<keyword evidence="12" id="KW-0539">Nucleus</keyword>
<organism evidence="15 16">
    <name type="scientific">Zopfia rhizophila CBS 207.26</name>
    <dbReference type="NCBI Taxonomy" id="1314779"/>
    <lineage>
        <taxon>Eukaryota</taxon>
        <taxon>Fungi</taxon>
        <taxon>Dikarya</taxon>
        <taxon>Ascomycota</taxon>
        <taxon>Pezizomycotina</taxon>
        <taxon>Dothideomycetes</taxon>
        <taxon>Dothideomycetes incertae sedis</taxon>
        <taxon>Zopfiaceae</taxon>
        <taxon>Zopfia</taxon>
    </lineage>
</organism>
<proteinExistence type="inferred from homology"/>
<comment type="similarity">
    <text evidence="4">Belongs to the KAR5 family.</text>
</comment>
<evidence type="ECO:0000256" key="11">
    <source>
        <dbReference type="ARBA" id="ARBA00023180"/>
    </source>
</evidence>
<evidence type="ECO:0000256" key="2">
    <source>
        <dbReference type="ARBA" id="ARBA00004126"/>
    </source>
</evidence>
<feature type="transmembrane region" description="Helical" evidence="14">
    <location>
        <begin position="406"/>
        <end position="428"/>
    </location>
</feature>
<protein>
    <recommendedName>
        <fullName evidence="17">Nuclear membrane fusion protein Kar5</fullName>
    </recommendedName>
</protein>
<feature type="transmembrane region" description="Helical" evidence="14">
    <location>
        <begin position="448"/>
        <end position="472"/>
    </location>
</feature>